<dbReference type="SUPFAM" id="SSF52283">
    <property type="entry name" value="Formate/glycerate dehydrogenase catalytic domain-like"/>
    <property type="match status" value="1"/>
</dbReference>
<dbReference type="InterPro" id="IPR006139">
    <property type="entry name" value="D-isomer_2_OHA_DH_cat_dom"/>
</dbReference>
<dbReference type="InterPro" id="IPR050857">
    <property type="entry name" value="D-2-hydroxyacid_DH"/>
</dbReference>
<dbReference type="Gene3D" id="3.40.50.720">
    <property type="entry name" value="NAD(P)-binding Rossmann-like Domain"/>
    <property type="match status" value="2"/>
</dbReference>
<sequence>MRAIFVDCTDELARVIEARNLPVPDAIRINQGNPTEAALIAMGSEADVLFVEHTVVPPSVLDACPSIRAIIFMGTGAGTYVDLQDAAKRGVGVYTTPGYGDRAVAEHACALMFSAARKVAQMDRDIRSGVWSPLGGLQLMGQKIAVVGLGGIGACMADLAAGIGMEVAAWNRTPRDHRAFVADLDEALENASVVSLHLSLTPETAELLNARRLRLPARGFILVNTARAGLIEEPALFQMLAEGQVGHAALDVFPEEPLPAVSSYRSLKNVTLTAHAAYMTDAAYKELWLRTLNAYGKL</sequence>
<reference evidence="7 8" key="1">
    <citation type="submission" date="2018-11" db="EMBL/GenBank/DDBJ databases">
        <title>the genome of Mesorhizobium tamadayense DSM 28320.</title>
        <authorList>
            <person name="Gao J."/>
        </authorList>
    </citation>
    <scope>NUCLEOTIDE SEQUENCE [LARGE SCALE GENOMIC DNA]</scope>
    <source>
        <strain evidence="7 8">DSM 28320</strain>
    </source>
</reference>
<dbReference type="InterPro" id="IPR006140">
    <property type="entry name" value="D-isomer_DH_NAD-bd"/>
</dbReference>
<name>A0A3P3FDX7_9HYPH</name>
<evidence type="ECO:0000256" key="2">
    <source>
        <dbReference type="ARBA" id="ARBA00023002"/>
    </source>
</evidence>
<dbReference type="Proteomes" id="UP000273786">
    <property type="component" value="Unassembled WGS sequence"/>
</dbReference>
<evidence type="ECO:0000313" key="8">
    <source>
        <dbReference type="Proteomes" id="UP000273786"/>
    </source>
</evidence>
<comment type="similarity">
    <text evidence="1 4">Belongs to the D-isomer specific 2-hydroxyacid dehydrogenase family.</text>
</comment>
<dbReference type="PANTHER" id="PTHR42789">
    <property type="entry name" value="D-ISOMER SPECIFIC 2-HYDROXYACID DEHYDROGENASE FAMILY PROTEIN (AFU_ORTHOLOGUE AFUA_6G10090)"/>
    <property type="match status" value="1"/>
</dbReference>
<gene>
    <name evidence="7" type="ORF">EH240_21595</name>
</gene>
<keyword evidence="3" id="KW-0520">NAD</keyword>
<dbReference type="EMBL" id="RQXT01000029">
    <property type="protein sequence ID" value="RRH96889.1"/>
    <property type="molecule type" value="Genomic_DNA"/>
</dbReference>
<dbReference type="PANTHER" id="PTHR42789:SF1">
    <property type="entry name" value="D-ISOMER SPECIFIC 2-HYDROXYACID DEHYDROGENASE FAMILY PROTEIN (AFU_ORTHOLOGUE AFUA_6G10090)"/>
    <property type="match status" value="1"/>
</dbReference>
<dbReference type="AlphaFoldDB" id="A0A3P3FDX7"/>
<dbReference type="GO" id="GO:0016616">
    <property type="term" value="F:oxidoreductase activity, acting on the CH-OH group of donors, NAD or NADP as acceptor"/>
    <property type="evidence" value="ECO:0007669"/>
    <property type="project" value="InterPro"/>
</dbReference>
<comment type="caution">
    <text evidence="7">The sequence shown here is derived from an EMBL/GenBank/DDBJ whole genome shotgun (WGS) entry which is preliminary data.</text>
</comment>
<feature type="domain" description="D-isomer specific 2-hydroxyacid dehydrogenase catalytic" evidence="5">
    <location>
        <begin position="28"/>
        <end position="290"/>
    </location>
</feature>
<accession>A0A3P3FDX7</accession>
<organism evidence="7 8">
    <name type="scientific">Mesorhizobium tamadayense</name>
    <dbReference type="NCBI Taxonomy" id="425306"/>
    <lineage>
        <taxon>Bacteria</taxon>
        <taxon>Pseudomonadati</taxon>
        <taxon>Pseudomonadota</taxon>
        <taxon>Alphaproteobacteria</taxon>
        <taxon>Hyphomicrobiales</taxon>
        <taxon>Phyllobacteriaceae</taxon>
        <taxon>Mesorhizobium</taxon>
    </lineage>
</organism>
<evidence type="ECO:0000256" key="1">
    <source>
        <dbReference type="ARBA" id="ARBA00005854"/>
    </source>
</evidence>
<dbReference type="Pfam" id="PF02826">
    <property type="entry name" value="2-Hacid_dh_C"/>
    <property type="match status" value="1"/>
</dbReference>
<keyword evidence="8" id="KW-1185">Reference proteome</keyword>
<protein>
    <submittedName>
        <fullName evidence="7">Glycerate dehydrogenase</fullName>
    </submittedName>
</protein>
<proteinExistence type="inferred from homology"/>
<evidence type="ECO:0000256" key="3">
    <source>
        <dbReference type="ARBA" id="ARBA00023027"/>
    </source>
</evidence>
<dbReference type="OrthoDB" id="9793626at2"/>
<evidence type="ECO:0000259" key="6">
    <source>
        <dbReference type="Pfam" id="PF02826"/>
    </source>
</evidence>
<evidence type="ECO:0000313" key="7">
    <source>
        <dbReference type="EMBL" id="RRH96889.1"/>
    </source>
</evidence>
<dbReference type="GO" id="GO:0051287">
    <property type="term" value="F:NAD binding"/>
    <property type="evidence" value="ECO:0007669"/>
    <property type="project" value="InterPro"/>
</dbReference>
<evidence type="ECO:0000259" key="5">
    <source>
        <dbReference type="Pfam" id="PF00389"/>
    </source>
</evidence>
<dbReference type="RefSeq" id="WP_125002397.1">
    <property type="nucleotide sequence ID" value="NZ_RQXT01000029.1"/>
</dbReference>
<dbReference type="Pfam" id="PF00389">
    <property type="entry name" value="2-Hacid_dh"/>
    <property type="match status" value="1"/>
</dbReference>
<keyword evidence="2 4" id="KW-0560">Oxidoreductase</keyword>
<dbReference type="SUPFAM" id="SSF51735">
    <property type="entry name" value="NAD(P)-binding Rossmann-fold domains"/>
    <property type="match status" value="1"/>
</dbReference>
<evidence type="ECO:0000256" key="4">
    <source>
        <dbReference type="RuleBase" id="RU003719"/>
    </source>
</evidence>
<dbReference type="InterPro" id="IPR036291">
    <property type="entry name" value="NAD(P)-bd_dom_sf"/>
</dbReference>
<feature type="domain" description="D-isomer specific 2-hydroxyacid dehydrogenase NAD-binding" evidence="6">
    <location>
        <begin position="110"/>
        <end position="277"/>
    </location>
</feature>